<evidence type="ECO:0000259" key="2">
    <source>
        <dbReference type="PROSITE" id="PS51059"/>
    </source>
</evidence>
<dbReference type="GO" id="GO:1990404">
    <property type="term" value="F:NAD+-protein mono-ADP-ribosyltransferase activity"/>
    <property type="evidence" value="ECO:0007669"/>
    <property type="project" value="TreeGrafter"/>
</dbReference>
<keyword evidence="1" id="KW-0808">Transferase</keyword>
<dbReference type="EMBL" id="CADEPI010000204">
    <property type="protein sequence ID" value="CAB3380282.1"/>
    <property type="molecule type" value="Genomic_DNA"/>
</dbReference>
<evidence type="ECO:0000256" key="1">
    <source>
        <dbReference type="RuleBase" id="RU362114"/>
    </source>
</evidence>
<dbReference type="EC" id="2.4.2.-" evidence="1"/>
<dbReference type="PROSITE" id="PS51059">
    <property type="entry name" value="PARP_CATALYTIC"/>
    <property type="match status" value="1"/>
</dbReference>
<keyword evidence="1" id="KW-0520">NAD</keyword>
<dbReference type="GO" id="GO:0005634">
    <property type="term" value="C:nucleus"/>
    <property type="evidence" value="ECO:0007669"/>
    <property type="project" value="TreeGrafter"/>
</dbReference>
<dbReference type="AlphaFoldDB" id="A0A8S1D981"/>
<dbReference type="GO" id="GO:0003950">
    <property type="term" value="F:NAD+ poly-ADP-ribosyltransferase activity"/>
    <property type="evidence" value="ECO:0007669"/>
    <property type="project" value="UniProtKB-UniRule"/>
</dbReference>
<dbReference type="PANTHER" id="PTHR45740">
    <property type="entry name" value="POLY [ADP-RIBOSE] POLYMERASE"/>
    <property type="match status" value="1"/>
</dbReference>
<dbReference type="InterPro" id="IPR051712">
    <property type="entry name" value="ARTD-AVP"/>
</dbReference>
<comment type="caution">
    <text evidence="3">The sequence shown here is derived from an EMBL/GenBank/DDBJ whole genome shotgun (WGS) entry which is preliminary data.</text>
</comment>
<dbReference type="InterPro" id="IPR012317">
    <property type="entry name" value="Poly(ADP-ribose)pol_cat_dom"/>
</dbReference>
<dbReference type="PANTHER" id="PTHR45740:SF17">
    <property type="entry name" value="POLY [ADP-RIBOSE] POLYMERASE TANKYRASE-2-LIKE"/>
    <property type="match status" value="1"/>
</dbReference>
<accession>A0A8S1D981</accession>
<dbReference type="Gene3D" id="3.90.228.10">
    <property type="match status" value="1"/>
</dbReference>
<reference evidence="3 4" key="1">
    <citation type="submission" date="2020-04" db="EMBL/GenBank/DDBJ databases">
        <authorList>
            <person name="Alioto T."/>
            <person name="Alioto T."/>
            <person name="Gomez Garrido J."/>
        </authorList>
    </citation>
    <scope>NUCLEOTIDE SEQUENCE [LARGE SCALE GENOMIC DNA]</scope>
</reference>
<keyword evidence="4" id="KW-1185">Reference proteome</keyword>
<dbReference type="Pfam" id="PF00644">
    <property type="entry name" value="PARP"/>
    <property type="match status" value="1"/>
</dbReference>
<dbReference type="SUPFAM" id="SSF56399">
    <property type="entry name" value="ADP-ribosylation"/>
    <property type="match status" value="1"/>
</dbReference>
<feature type="domain" description="PARP catalytic" evidence="2">
    <location>
        <begin position="1"/>
        <end position="211"/>
    </location>
</feature>
<protein>
    <recommendedName>
        <fullName evidence="1">Poly [ADP-ribose] polymerase</fullName>
        <shortName evidence="1">PARP</shortName>
        <ecNumber evidence="1">2.4.2.-</ecNumber>
    </recommendedName>
</protein>
<dbReference type="OrthoDB" id="4772757at2759"/>
<evidence type="ECO:0000313" key="4">
    <source>
        <dbReference type="Proteomes" id="UP000494165"/>
    </source>
</evidence>
<dbReference type="Proteomes" id="UP000494165">
    <property type="component" value="Unassembled WGS sequence"/>
</dbReference>
<sequence>MTSSRNTWYDGILLEELDGNDKDFKYASDKMSKTIGHDDVTSYNILKVIRISNNDTWPAYEQRRKEIYNDLGKQVEEKRLFHGSPNADIIAREGFDRGFARNTGMFGNGVYFAEHSSKSNNYAFGNHQPCQTHRNKKCSVCVRKILICKVALGRIYETTQSTVSALPAGYHSVKANAGPLLLYPEYIIYDDKQVYPRYLIEFTTNYAPESWCTIV</sequence>
<name>A0A8S1D981_9INSE</name>
<gene>
    <name evidence="3" type="ORF">CLODIP_2_CD07393</name>
</gene>
<proteinExistence type="predicted"/>
<evidence type="ECO:0000313" key="3">
    <source>
        <dbReference type="EMBL" id="CAB3380282.1"/>
    </source>
</evidence>
<keyword evidence="1" id="KW-0328">Glycosyltransferase</keyword>
<organism evidence="3 4">
    <name type="scientific">Cloeon dipterum</name>
    <dbReference type="NCBI Taxonomy" id="197152"/>
    <lineage>
        <taxon>Eukaryota</taxon>
        <taxon>Metazoa</taxon>
        <taxon>Ecdysozoa</taxon>
        <taxon>Arthropoda</taxon>
        <taxon>Hexapoda</taxon>
        <taxon>Insecta</taxon>
        <taxon>Pterygota</taxon>
        <taxon>Palaeoptera</taxon>
        <taxon>Ephemeroptera</taxon>
        <taxon>Pisciforma</taxon>
        <taxon>Baetidae</taxon>
        <taxon>Cloeon</taxon>
    </lineage>
</organism>